<proteinExistence type="predicted"/>
<dbReference type="InterPro" id="IPR044835">
    <property type="entry name" value="ARF_plant"/>
</dbReference>
<evidence type="ECO:0000256" key="4">
    <source>
        <dbReference type="ARBA" id="ARBA00023163"/>
    </source>
</evidence>
<dbReference type="InterPro" id="IPR015300">
    <property type="entry name" value="DNA-bd_pseudobarrel_sf"/>
</dbReference>
<keyword evidence="8" id="KW-1185">Reference proteome</keyword>
<dbReference type="EMBL" id="LXQA010062854">
    <property type="protein sequence ID" value="MCI06733.1"/>
    <property type="molecule type" value="Genomic_DNA"/>
</dbReference>
<dbReference type="PROSITE" id="PS50863">
    <property type="entry name" value="B3"/>
    <property type="match status" value="1"/>
</dbReference>
<comment type="caution">
    <text evidence="7">The sequence shown here is derived from an EMBL/GenBank/DDBJ whole genome shotgun (WGS) entry which is preliminary data.</text>
</comment>
<dbReference type="InterPro" id="IPR003340">
    <property type="entry name" value="B3_DNA-bd"/>
</dbReference>
<accession>A0A392P3U2</accession>
<dbReference type="GO" id="GO:0003677">
    <property type="term" value="F:DNA binding"/>
    <property type="evidence" value="ECO:0007669"/>
    <property type="project" value="UniProtKB-KW"/>
</dbReference>
<dbReference type="Gene3D" id="2.40.330.10">
    <property type="entry name" value="DNA-binding pseudobarrel domain"/>
    <property type="match status" value="1"/>
</dbReference>
<evidence type="ECO:0000256" key="1">
    <source>
        <dbReference type="ARBA" id="ARBA00004123"/>
    </source>
</evidence>
<feature type="non-terminal residue" evidence="7">
    <location>
        <position position="112"/>
    </location>
</feature>
<keyword evidence="3" id="KW-0238">DNA-binding</keyword>
<dbReference type="Pfam" id="PF02362">
    <property type="entry name" value="B3"/>
    <property type="match status" value="1"/>
</dbReference>
<keyword evidence="4" id="KW-0804">Transcription</keyword>
<reference evidence="7 8" key="1">
    <citation type="journal article" date="2018" name="Front. Plant Sci.">
        <title>Red Clover (Trifolium pratense) and Zigzag Clover (T. medium) - A Picture of Genomic Similarities and Differences.</title>
        <authorList>
            <person name="Dluhosova J."/>
            <person name="Istvanek J."/>
            <person name="Nedelnik J."/>
            <person name="Repkova J."/>
        </authorList>
    </citation>
    <scope>NUCLEOTIDE SEQUENCE [LARGE SCALE GENOMIC DNA]</scope>
    <source>
        <strain evidence="8">cv. 10/8</strain>
        <tissue evidence="7">Leaf</tissue>
    </source>
</reference>
<dbReference type="GO" id="GO:0009725">
    <property type="term" value="P:response to hormone"/>
    <property type="evidence" value="ECO:0007669"/>
    <property type="project" value="InterPro"/>
</dbReference>
<dbReference type="Proteomes" id="UP000265520">
    <property type="component" value="Unassembled WGS sequence"/>
</dbReference>
<dbReference type="PANTHER" id="PTHR31384:SF169">
    <property type="entry name" value="AUXIN RESPONSE FACTOR"/>
    <property type="match status" value="1"/>
</dbReference>
<evidence type="ECO:0000256" key="5">
    <source>
        <dbReference type="ARBA" id="ARBA00023242"/>
    </source>
</evidence>
<feature type="domain" description="TF-B3" evidence="6">
    <location>
        <begin position="1"/>
        <end position="72"/>
    </location>
</feature>
<dbReference type="GO" id="GO:0006355">
    <property type="term" value="P:regulation of DNA-templated transcription"/>
    <property type="evidence" value="ECO:0007669"/>
    <property type="project" value="InterPro"/>
</dbReference>
<sequence length="112" mass="12579">MSQPTPTQELVAKDLHGYEWRFKHIFRGQPRRHLLTTGWSTFVTSKRLVAGDTFVFLRGENGELRVGVRRLARQSSSMSSSVISSQSMHLGVLATASHAVASQTLFVVYYKP</sequence>
<dbReference type="CDD" id="cd10017">
    <property type="entry name" value="B3_DNA"/>
    <property type="match status" value="1"/>
</dbReference>
<dbReference type="SUPFAM" id="SSF101936">
    <property type="entry name" value="DNA-binding pseudobarrel domain"/>
    <property type="match status" value="1"/>
</dbReference>
<dbReference type="PANTHER" id="PTHR31384">
    <property type="entry name" value="AUXIN RESPONSE FACTOR 4-RELATED"/>
    <property type="match status" value="1"/>
</dbReference>
<evidence type="ECO:0000256" key="3">
    <source>
        <dbReference type="ARBA" id="ARBA00023125"/>
    </source>
</evidence>
<comment type="subcellular location">
    <subcellularLocation>
        <location evidence="1">Nucleus</location>
    </subcellularLocation>
</comment>
<name>A0A392P3U2_9FABA</name>
<evidence type="ECO:0000313" key="7">
    <source>
        <dbReference type="EMBL" id="MCI06733.1"/>
    </source>
</evidence>
<keyword evidence="2" id="KW-0805">Transcription regulation</keyword>
<protein>
    <submittedName>
        <fullName evidence="7">Auxin response factor 9-like</fullName>
    </submittedName>
</protein>
<keyword evidence="5" id="KW-0539">Nucleus</keyword>
<dbReference type="SMART" id="SM01019">
    <property type="entry name" value="B3"/>
    <property type="match status" value="1"/>
</dbReference>
<dbReference type="AlphaFoldDB" id="A0A392P3U2"/>
<evidence type="ECO:0000259" key="6">
    <source>
        <dbReference type="PROSITE" id="PS50863"/>
    </source>
</evidence>
<organism evidence="7 8">
    <name type="scientific">Trifolium medium</name>
    <dbReference type="NCBI Taxonomy" id="97028"/>
    <lineage>
        <taxon>Eukaryota</taxon>
        <taxon>Viridiplantae</taxon>
        <taxon>Streptophyta</taxon>
        <taxon>Embryophyta</taxon>
        <taxon>Tracheophyta</taxon>
        <taxon>Spermatophyta</taxon>
        <taxon>Magnoliopsida</taxon>
        <taxon>eudicotyledons</taxon>
        <taxon>Gunneridae</taxon>
        <taxon>Pentapetalae</taxon>
        <taxon>rosids</taxon>
        <taxon>fabids</taxon>
        <taxon>Fabales</taxon>
        <taxon>Fabaceae</taxon>
        <taxon>Papilionoideae</taxon>
        <taxon>50 kb inversion clade</taxon>
        <taxon>NPAAA clade</taxon>
        <taxon>Hologalegina</taxon>
        <taxon>IRL clade</taxon>
        <taxon>Trifolieae</taxon>
        <taxon>Trifolium</taxon>
    </lineage>
</organism>
<evidence type="ECO:0000256" key="2">
    <source>
        <dbReference type="ARBA" id="ARBA00023015"/>
    </source>
</evidence>
<evidence type="ECO:0000313" key="8">
    <source>
        <dbReference type="Proteomes" id="UP000265520"/>
    </source>
</evidence>
<dbReference type="GO" id="GO:0005634">
    <property type="term" value="C:nucleus"/>
    <property type="evidence" value="ECO:0007669"/>
    <property type="project" value="UniProtKB-SubCell"/>
</dbReference>